<dbReference type="Pfam" id="PF02602">
    <property type="entry name" value="HEM4"/>
    <property type="match status" value="1"/>
</dbReference>
<dbReference type="CDD" id="cd06578">
    <property type="entry name" value="HemD"/>
    <property type="match status" value="1"/>
</dbReference>
<dbReference type="Gene3D" id="3.40.50.10090">
    <property type="match status" value="2"/>
</dbReference>
<evidence type="ECO:0000259" key="10">
    <source>
        <dbReference type="Pfam" id="PF02602"/>
    </source>
</evidence>
<evidence type="ECO:0000256" key="3">
    <source>
        <dbReference type="ARBA" id="ARBA00013109"/>
    </source>
</evidence>
<dbReference type="PANTHER" id="PTHR38042">
    <property type="entry name" value="UROPORPHYRINOGEN-III SYNTHASE, CHLOROPLASTIC"/>
    <property type="match status" value="1"/>
</dbReference>
<evidence type="ECO:0000313" key="11">
    <source>
        <dbReference type="EMBL" id="KIL77939.1"/>
    </source>
</evidence>
<dbReference type="Proteomes" id="UP000031982">
    <property type="component" value="Unassembled WGS sequence"/>
</dbReference>
<gene>
    <name evidence="11" type="ORF">SD77_0918</name>
</gene>
<comment type="caution">
    <text evidence="11">The sequence shown here is derived from an EMBL/GenBank/DDBJ whole genome shotgun (WGS) entry which is preliminary data.</text>
</comment>
<dbReference type="PANTHER" id="PTHR38042:SF1">
    <property type="entry name" value="UROPORPHYRINOGEN-III SYNTHASE, CHLOROPLASTIC"/>
    <property type="match status" value="1"/>
</dbReference>
<comment type="catalytic activity">
    <reaction evidence="8 9">
        <text>hydroxymethylbilane = uroporphyrinogen III + H2O</text>
        <dbReference type="Rhea" id="RHEA:18965"/>
        <dbReference type="ChEBI" id="CHEBI:15377"/>
        <dbReference type="ChEBI" id="CHEBI:57308"/>
        <dbReference type="ChEBI" id="CHEBI:57845"/>
        <dbReference type="EC" id="4.2.1.75"/>
    </reaction>
</comment>
<evidence type="ECO:0000256" key="7">
    <source>
        <dbReference type="ARBA" id="ARBA00040167"/>
    </source>
</evidence>
<keyword evidence="12" id="KW-1185">Reference proteome</keyword>
<dbReference type="InterPro" id="IPR003754">
    <property type="entry name" value="4pyrrol_synth_uPrphyn_synth"/>
</dbReference>
<comment type="function">
    <text evidence="6 9">Catalyzes cyclization of the linear tetrapyrrole, hydroxymethylbilane, to the macrocyclic uroporphyrinogen III.</text>
</comment>
<feature type="domain" description="Tetrapyrrole biosynthesis uroporphyrinogen III synthase" evidence="10">
    <location>
        <begin position="24"/>
        <end position="250"/>
    </location>
</feature>
<keyword evidence="4 9" id="KW-0456">Lyase</keyword>
<comment type="pathway">
    <text evidence="1 9">Porphyrin-containing compound metabolism; protoporphyrin-IX biosynthesis; coproporphyrinogen-III from 5-aminolevulinate: step 3/4.</text>
</comment>
<dbReference type="InterPro" id="IPR039793">
    <property type="entry name" value="UROS/Hem4"/>
</dbReference>
<keyword evidence="5 9" id="KW-0627">Porphyrin biosynthesis</keyword>
<evidence type="ECO:0000256" key="4">
    <source>
        <dbReference type="ARBA" id="ARBA00023239"/>
    </source>
</evidence>
<dbReference type="RefSeq" id="WP_041113953.1">
    <property type="nucleotide sequence ID" value="NZ_JARTHD010000017.1"/>
</dbReference>
<reference evidence="11 12" key="1">
    <citation type="submission" date="2015-01" db="EMBL/GenBank/DDBJ databases">
        <title>Genome Assembly of Bacillus badius MTCC 1458.</title>
        <authorList>
            <person name="Verma A."/>
            <person name="Khatri I."/>
            <person name="Mual P."/>
            <person name="Subramanian S."/>
            <person name="Krishnamurthi S."/>
        </authorList>
    </citation>
    <scope>NUCLEOTIDE SEQUENCE [LARGE SCALE GENOMIC DNA]</scope>
    <source>
        <strain evidence="11 12">MTCC 1458</strain>
    </source>
</reference>
<protein>
    <recommendedName>
        <fullName evidence="7 9">Uroporphyrinogen-III synthase</fullName>
        <ecNumber evidence="3 9">4.2.1.75</ecNumber>
    </recommendedName>
</protein>
<evidence type="ECO:0000256" key="6">
    <source>
        <dbReference type="ARBA" id="ARBA00037589"/>
    </source>
</evidence>
<proteinExistence type="inferred from homology"/>
<evidence type="ECO:0000256" key="2">
    <source>
        <dbReference type="ARBA" id="ARBA00008133"/>
    </source>
</evidence>
<evidence type="ECO:0000256" key="8">
    <source>
        <dbReference type="ARBA" id="ARBA00048617"/>
    </source>
</evidence>
<organism evidence="11 12">
    <name type="scientific">Bacillus badius</name>
    <dbReference type="NCBI Taxonomy" id="1455"/>
    <lineage>
        <taxon>Bacteria</taxon>
        <taxon>Bacillati</taxon>
        <taxon>Bacillota</taxon>
        <taxon>Bacilli</taxon>
        <taxon>Bacillales</taxon>
        <taxon>Bacillaceae</taxon>
        <taxon>Pseudobacillus</taxon>
    </lineage>
</organism>
<name>A0ABR5ATD8_BACBA</name>
<dbReference type="EMBL" id="JXLP01000011">
    <property type="protein sequence ID" value="KIL77939.1"/>
    <property type="molecule type" value="Genomic_DNA"/>
</dbReference>
<dbReference type="SUPFAM" id="SSF69618">
    <property type="entry name" value="HemD-like"/>
    <property type="match status" value="1"/>
</dbReference>
<evidence type="ECO:0000256" key="1">
    <source>
        <dbReference type="ARBA" id="ARBA00004772"/>
    </source>
</evidence>
<evidence type="ECO:0000256" key="9">
    <source>
        <dbReference type="RuleBase" id="RU366031"/>
    </source>
</evidence>
<accession>A0ABR5ATD8</accession>
<dbReference type="InterPro" id="IPR036108">
    <property type="entry name" value="4pyrrol_syn_uPrphyn_synt_sf"/>
</dbReference>
<evidence type="ECO:0000256" key="5">
    <source>
        <dbReference type="ARBA" id="ARBA00023244"/>
    </source>
</evidence>
<comment type="similarity">
    <text evidence="2 9">Belongs to the uroporphyrinogen-III synthase family.</text>
</comment>
<evidence type="ECO:0000313" key="12">
    <source>
        <dbReference type="Proteomes" id="UP000031982"/>
    </source>
</evidence>
<dbReference type="EC" id="4.2.1.75" evidence="3 9"/>
<sequence>MTSSQPLSGKHIVVTRPRGQAASFIDKIEAAGGMVHFVPMLAFRSFSDGRETKRLQQLPTYDWIIVTSKNGVDFFFQQLKGKGIDYNTVIKSRFAAIGTKTAEVLQSYGFHAEYIPEKFSADQFAEEISRGHFKAEKVLIPKGNLARTAIADALRVKGMTADEWIVYETYFPEEEKRHVMDLLTANQTDVLTFTSPSAVRHFMEAAEEANIHTLQESVVACIGPVTKKEADRFGLHTQICPEVYTSESLAEAIVRYFRKEED</sequence>